<organism evidence="2 3">
    <name type="scientific">Nephila pilipes</name>
    <name type="common">Giant wood spider</name>
    <name type="synonym">Nephila maculata</name>
    <dbReference type="NCBI Taxonomy" id="299642"/>
    <lineage>
        <taxon>Eukaryota</taxon>
        <taxon>Metazoa</taxon>
        <taxon>Ecdysozoa</taxon>
        <taxon>Arthropoda</taxon>
        <taxon>Chelicerata</taxon>
        <taxon>Arachnida</taxon>
        <taxon>Araneae</taxon>
        <taxon>Araneomorphae</taxon>
        <taxon>Entelegynae</taxon>
        <taxon>Araneoidea</taxon>
        <taxon>Nephilidae</taxon>
        <taxon>Nephila</taxon>
    </lineage>
</organism>
<name>A0A8X6QF84_NEPPI</name>
<evidence type="ECO:0000313" key="3">
    <source>
        <dbReference type="Proteomes" id="UP000887013"/>
    </source>
</evidence>
<proteinExistence type="predicted"/>
<reference evidence="2" key="1">
    <citation type="submission" date="2020-08" db="EMBL/GenBank/DDBJ databases">
        <title>Multicomponent nature underlies the extraordinary mechanical properties of spider dragline silk.</title>
        <authorList>
            <person name="Kono N."/>
            <person name="Nakamura H."/>
            <person name="Mori M."/>
            <person name="Yoshida Y."/>
            <person name="Ohtoshi R."/>
            <person name="Malay A.D."/>
            <person name="Moran D.A.P."/>
            <person name="Tomita M."/>
            <person name="Numata K."/>
            <person name="Arakawa K."/>
        </authorList>
    </citation>
    <scope>NUCLEOTIDE SEQUENCE</scope>
</reference>
<dbReference type="AlphaFoldDB" id="A0A8X6QF84"/>
<sequence>MCDSAVISRLFSTVLQEHVRYYDVNSADIRAGIQNMKEVYKPEPGSLSSGILDVANYNDPAHRCAYLHKYAPLHTALVADMMKRAIYQNPELFADFIINFGSIKICSLGGGPGSDIIGVLAVLTEIFGLFQVSATVIDCMPKWKETFIALIHELRVGNYGTLGECVSEQYFEWSYIGNNLLGKMTNQVQNGIQAANLVTMVKFVSAAACKDTSTMIKKIFRSLKPGSLVLYIDNAGGGFHQMIRKEADSCNLITVFGPVKHELYTNHNFNVKRFGYTPCLETRVSVHVWQKPVHNLLNNLNFISHSPEDRIPTSLRQFNQSTEIVSTPRQPVNPVYQFGGMNSRVTTNFPQPMTHPQTFHNTSNTLPEPTFDYQPDRYIYAEALISNTRGVQSIVANQYIIDTRGAGIPPEVRSSGIRSQGVRSKRQAPRAPAIQSQPYNYLPVNSQQNRNNYNNRAVIEEVVEEEDDKGCGCCVIS</sequence>
<keyword evidence="3" id="KW-1185">Reference proteome</keyword>
<protein>
    <submittedName>
        <fullName evidence="2">Uncharacterized protein</fullName>
    </submittedName>
</protein>
<accession>A0A8X6QF84</accession>
<comment type="caution">
    <text evidence="2">The sequence shown here is derived from an EMBL/GenBank/DDBJ whole genome shotgun (WGS) entry which is preliminary data.</text>
</comment>
<dbReference type="OrthoDB" id="6410389at2759"/>
<dbReference type="EMBL" id="BMAW01032060">
    <property type="protein sequence ID" value="GFU23847.1"/>
    <property type="molecule type" value="Genomic_DNA"/>
</dbReference>
<gene>
    <name evidence="2" type="primary">AVEN_265687_1</name>
    <name evidence="2" type="ORF">NPIL_457331</name>
</gene>
<dbReference type="Proteomes" id="UP000887013">
    <property type="component" value="Unassembled WGS sequence"/>
</dbReference>
<evidence type="ECO:0000313" key="2">
    <source>
        <dbReference type="EMBL" id="GFU23847.1"/>
    </source>
</evidence>
<evidence type="ECO:0000256" key="1">
    <source>
        <dbReference type="SAM" id="MobiDB-lite"/>
    </source>
</evidence>
<feature type="region of interest" description="Disordered" evidence="1">
    <location>
        <begin position="411"/>
        <end position="432"/>
    </location>
</feature>